<keyword evidence="8" id="KW-1185">Reference proteome</keyword>
<feature type="compositionally biased region" description="Basic and acidic residues" evidence="5">
    <location>
        <begin position="546"/>
        <end position="582"/>
    </location>
</feature>
<feature type="domain" description="CCHC-type" evidence="6">
    <location>
        <begin position="278"/>
        <end position="294"/>
    </location>
</feature>
<dbReference type="EMBL" id="JBICCN010000222">
    <property type="protein sequence ID" value="KAL3085715.1"/>
    <property type="molecule type" value="Genomic_DNA"/>
</dbReference>
<dbReference type="PANTHER" id="PTHR37984:SF5">
    <property type="entry name" value="PROTEIN NYNRIN-LIKE"/>
    <property type="match status" value="1"/>
</dbReference>
<dbReference type="Gene3D" id="2.40.70.10">
    <property type="entry name" value="Acid Proteases"/>
    <property type="match status" value="1"/>
</dbReference>
<accession>A0ABD2J4Y2</accession>
<dbReference type="InterPro" id="IPR036875">
    <property type="entry name" value="Znf_CCHC_sf"/>
</dbReference>
<feature type="region of interest" description="Disordered" evidence="5">
    <location>
        <begin position="538"/>
        <end position="591"/>
    </location>
</feature>
<feature type="compositionally biased region" description="Low complexity" evidence="5">
    <location>
        <begin position="238"/>
        <end position="247"/>
    </location>
</feature>
<dbReference type="Gene3D" id="2.30.30.140">
    <property type="match status" value="1"/>
</dbReference>
<gene>
    <name evidence="7" type="ORF">niasHS_009656</name>
</gene>
<keyword evidence="4" id="KW-0378">Hydrolase</keyword>
<protein>
    <recommendedName>
        <fullName evidence="6">CCHC-type domain-containing protein</fullName>
    </recommendedName>
</protein>
<evidence type="ECO:0000256" key="3">
    <source>
        <dbReference type="ARBA" id="ARBA00022722"/>
    </source>
</evidence>
<evidence type="ECO:0000256" key="4">
    <source>
        <dbReference type="ARBA" id="ARBA00022759"/>
    </source>
</evidence>
<dbReference type="GO" id="GO:0019899">
    <property type="term" value="F:enzyme binding"/>
    <property type="evidence" value="ECO:0007669"/>
    <property type="project" value="UniProtKB-ARBA"/>
</dbReference>
<dbReference type="Pfam" id="PF13650">
    <property type="entry name" value="Asp_protease_2"/>
    <property type="match status" value="1"/>
</dbReference>
<dbReference type="Pfam" id="PF23309">
    <property type="entry name" value="DUF7083"/>
    <property type="match status" value="1"/>
</dbReference>
<keyword evidence="2" id="KW-0548">Nucleotidyltransferase</keyword>
<dbReference type="PANTHER" id="PTHR37984">
    <property type="entry name" value="PROTEIN CBG26694"/>
    <property type="match status" value="1"/>
</dbReference>
<feature type="domain" description="CCHC-type" evidence="6">
    <location>
        <begin position="259"/>
        <end position="274"/>
    </location>
</feature>
<dbReference type="CDD" id="cd04508">
    <property type="entry name" value="Tudor_SF"/>
    <property type="match status" value="1"/>
</dbReference>
<proteinExistence type="predicted"/>
<dbReference type="Proteomes" id="UP001620645">
    <property type="component" value="Unassembled WGS sequence"/>
</dbReference>
<keyword evidence="4" id="KW-0255">Endonuclease</keyword>
<sequence length="591" mass="65898">MGDAIQQLTAAIQQLLANQNAAPAANAHALPTLPTIDCFEPSDDRSISDWLERFNFALDCAAPQLADEAKVKLLMTKLSEVAFSQYSKSCLPKKVIEFDYSQTEERLKIAFSRPQSIWIDRYECLRASKSEDESFRPFINRHKRLLRDFQFEKLNEEQFSCLMLLTALKSPKDAELRKRILSKLAADGDLVAYDGVVEDLQMYQSTIAEAKVLEQQPMGSRNLMATKLKAKKKRTNSDHSSNASSISTGTRSSNRSQRVCWRCGLSHSSRNCRHETTVCRKCKKSGHLERMCAKHQAWLKKNGGKKDKAVNNIRVGGIFLVKGDNQRKHGMIDVPIDVNGTKVDFIADFGTEGTVLCEDTVRKIGALKLSRCEERAQYHDGKIRPFVGKGNATFSFGNRSAFGHFFVSKDGSKNLLGMDMMDRLGLSDSIRNGLKDKIRTETAKVNGASPKKEKKFFGKDQRGKRQKFFAVGANVIASSGDGPWRAGRVISRKKGTYDVQFLDGTTGEFPAKGVQPYKPDEDENLNFLLDGFGLKRASSGGSVGKHGSDGRRDQTKDDLREASDCGHKAYERRSEDADDGRRPGTFQGGRC</sequence>
<dbReference type="AlphaFoldDB" id="A0ABD2J4Y2"/>
<dbReference type="InterPro" id="IPR001878">
    <property type="entry name" value="Znf_CCHC"/>
</dbReference>
<dbReference type="SMART" id="SM00343">
    <property type="entry name" value="ZnF_C2HC"/>
    <property type="match status" value="2"/>
</dbReference>
<keyword evidence="3" id="KW-0540">Nuclease</keyword>
<dbReference type="InterPro" id="IPR021109">
    <property type="entry name" value="Peptidase_aspartic_dom_sf"/>
</dbReference>
<evidence type="ECO:0000256" key="5">
    <source>
        <dbReference type="SAM" id="MobiDB-lite"/>
    </source>
</evidence>
<keyword evidence="1" id="KW-0808">Transferase</keyword>
<evidence type="ECO:0000256" key="1">
    <source>
        <dbReference type="ARBA" id="ARBA00022679"/>
    </source>
</evidence>
<evidence type="ECO:0000259" key="6">
    <source>
        <dbReference type="SMART" id="SM00343"/>
    </source>
</evidence>
<name>A0ABD2J4Y2_HETSC</name>
<organism evidence="7 8">
    <name type="scientific">Heterodera schachtii</name>
    <name type="common">Sugarbeet cyst nematode worm</name>
    <name type="synonym">Tylenchus schachtii</name>
    <dbReference type="NCBI Taxonomy" id="97005"/>
    <lineage>
        <taxon>Eukaryota</taxon>
        <taxon>Metazoa</taxon>
        <taxon>Ecdysozoa</taxon>
        <taxon>Nematoda</taxon>
        <taxon>Chromadorea</taxon>
        <taxon>Rhabditida</taxon>
        <taxon>Tylenchina</taxon>
        <taxon>Tylenchomorpha</taxon>
        <taxon>Tylenchoidea</taxon>
        <taxon>Heteroderidae</taxon>
        <taxon>Heteroderinae</taxon>
        <taxon>Heterodera</taxon>
    </lineage>
</organism>
<comment type="caution">
    <text evidence="7">The sequence shown here is derived from an EMBL/GenBank/DDBJ whole genome shotgun (WGS) entry which is preliminary data.</text>
</comment>
<evidence type="ECO:0000313" key="7">
    <source>
        <dbReference type="EMBL" id="KAL3085715.1"/>
    </source>
</evidence>
<dbReference type="SUPFAM" id="SSF50630">
    <property type="entry name" value="Acid proteases"/>
    <property type="match status" value="1"/>
</dbReference>
<dbReference type="GO" id="GO:0016779">
    <property type="term" value="F:nucleotidyltransferase activity"/>
    <property type="evidence" value="ECO:0007669"/>
    <property type="project" value="UniProtKB-KW"/>
</dbReference>
<feature type="region of interest" description="Disordered" evidence="5">
    <location>
        <begin position="230"/>
        <end position="251"/>
    </location>
</feature>
<dbReference type="GO" id="GO:0004519">
    <property type="term" value="F:endonuclease activity"/>
    <property type="evidence" value="ECO:0007669"/>
    <property type="project" value="UniProtKB-KW"/>
</dbReference>
<dbReference type="InterPro" id="IPR055510">
    <property type="entry name" value="DUF7083"/>
</dbReference>
<dbReference type="InterPro" id="IPR050951">
    <property type="entry name" value="Retrovirus_Pol_polyprotein"/>
</dbReference>
<reference evidence="7 8" key="1">
    <citation type="submission" date="2024-10" db="EMBL/GenBank/DDBJ databases">
        <authorList>
            <person name="Kim D."/>
        </authorList>
    </citation>
    <scope>NUCLEOTIDE SEQUENCE [LARGE SCALE GENOMIC DNA]</scope>
    <source>
        <strain evidence="7">Taebaek</strain>
    </source>
</reference>
<dbReference type="Gene3D" id="4.10.60.10">
    <property type="entry name" value="Zinc finger, CCHC-type"/>
    <property type="match status" value="1"/>
</dbReference>
<evidence type="ECO:0000313" key="8">
    <source>
        <dbReference type="Proteomes" id="UP001620645"/>
    </source>
</evidence>
<evidence type="ECO:0000256" key="2">
    <source>
        <dbReference type="ARBA" id="ARBA00022695"/>
    </source>
</evidence>
<dbReference type="SUPFAM" id="SSF57756">
    <property type="entry name" value="Retrovirus zinc finger-like domains"/>
    <property type="match status" value="1"/>
</dbReference>